<comment type="caution">
    <text evidence="5">The sequence shown here is derived from an EMBL/GenBank/DDBJ whole genome shotgun (WGS) entry which is preliminary data.</text>
</comment>
<protein>
    <submittedName>
        <fullName evidence="5">2-keto-3-deoxy-L-rhamnonate aldolase RhmA</fullName>
    </submittedName>
</protein>
<dbReference type="AlphaFoldDB" id="A0AAE3VTU7"/>
<comment type="similarity">
    <text evidence="1">Belongs to the HpcH/HpaI aldolase family.</text>
</comment>
<evidence type="ECO:0000313" key="6">
    <source>
        <dbReference type="Proteomes" id="UP001229244"/>
    </source>
</evidence>
<dbReference type="GO" id="GO:0016832">
    <property type="term" value="F:aldehyde-lyase activity"/>
    <property type="evidence" value="ECO:0007669"/>
    <property type="project" value="TreeGrafter"/>
</dbReference>
<dbReference type="PANTHER" id="PTHR30502:SF0">
    <property type="entry name" value="PHOSPHOENOLPYRUVATE CARBOXYLASE FAMILY PROTEIN"/>
    <property type="match status" value="1"/>
</dbReference>
<organism evidence="5 6">
    <name type="scientific">Amorphus orientalis</name>
    <dbReference type="NCBI Taxonomy" id="649198"/>
    <lineage>
        <taxon>Bacteria</taxon>
        <taxon>Pseudomonadati</taxon>
        <taxon>Pseudomonadota</taxon>
        <taxon>Alphaproteobacteria</taxon>
        <taxon>Hyphomicrobiales</taxon>
        <taxon>Amorphaceae</taxon>
        <taxon>Amorphus</taxon>
    </lineage>
</organism>
<dbReference type="InterPro" id="IPR005000">
    <property type="entry name" value="Aldolase/citrate-lyase_domain"/>
</dbReference>
<evidence type="ECO:0000259" key="4">
    <source>
        <dbReference type="Pfam" id="PF03328"/>
    </source>
</evidence>
<sequence>MTSLKARFTARERLIGTFVKTPHPMVIEVLAGTGLDFAILDAEHAPFGPTEIDLSLLAARAARLPILVRVPDARPSEILRVLDQGADGVLVPHVMDAAGAAALVKAANYGAGGRGYSATTRAGDYGARTMAEHLERSRDVVVVPQIEDPDAVEAAEAIAATEGLGACFVGPADLAVALGETSLDAPAVRASVDKVVAACAAAGLSAASFAPTMSAAAGLFERGINAVAVASDQKALQDFFSPEITAAVKDRP</sequence>
<dbReference type="Proteomes" id="UP001229244">
    <property type="component" value="Unassembled WGS sequence"/>
</dbReference>
<dbReference type="SUPFAM" id="SSF51621">
    <property type="entry name" value="Phosphoenolpyruvate/pyruvate domain"/>
    <property type="match status" value="1"/>
</dbReference>
<accession>A0AAE3VTU7</accession>
<dbReference type="EMBL" id="JAUSUL010000005">
    <property type="protein sequence ID" value="MDQ0317511.1"/>
    <property type="molecule type" value="Genomic_DNA"/>
</dbReference>
<name>A0AAE3VTU7_9HYPH</name>
<proteinExistence type="inferred from homology"/>
<dbReference type="PANTHER" id="PTHR30502">
    <property type="entry name" value="2-KETO-3-DEOXY-L-RHAMNONATE ALDOLASE"/>
    <property type="match status" value="1"/>
</dbReference>
<keyword evidence="2" id="KW-0479">Metal-binding</keyword>
<dbReference type="GO" id="GO:0005737">
    <property type="term" value="C:cytoplasm"/>
    <property type="evidence" value="ECO:0007669"/>
    <property type="project" value="TreeGrafter"/>
</dbReference>
<feature type="domain" description="HpcH/HpaI aldolase/citrate lyase" evidence="4">
    <location>
        <begin position="15"/>
        <end position="236"/>
    </location>
</feature>
<dbReference type="InterPro" id="IPR015813">
    <property type="entry name" value="Pyrv/PenolPyrv_kinase-like_dom"/>
</dbReference>
<dbReference type="InterPro" id="IPR050251">
    <property type="entry name" value="HpcH-HpaI_aldolase"/>
</dbReference>
<dbReference type="Pfam" id="PF03328">
    <property type="entry name" value="HpcH_HpaI"/>
    <property type="match status" value="1"/>
</dbReference>
<evidence type="ECO:0000313" key="5">
    <source>
        <dbReference type="EMBL" id="MDQ0317511.1"/>
    </source>
</evidence>
<dbReference type="Gene3D" id="3.20.20.60">
    <property type="entry name" value="Phosphoenolpyruvate-binding domains"/>
    <property type="match status" value="1"/>
</dbReference>
<dbReference type="RefSeq" id="WP_306887432.1">
    <property type="nucleotide sequence ID" value="NZ_JAUSUL010000005.1"/>
</dbReference>
<reference evidence="5" key="1">
    <citation type="submission" date="2023-07" db="EMBL/GenBank/DDBJ databases">
        <title>Genomic Encyclopedia of Type Strains, Phase IV (KMG-IV): sequencing the most valuable type-strain genomes for metagenomic binning, comparative biology and taxonomic classification.</title>
        <authorList>
            <person name="Goeker M."/>
        </authorList>
    </citation>
    <scope>NUCLEOTIDE SEQUENCE</scope>
    <source>
        <strain evidence="5">DSM 21202</strain>
    </source>
</reference>
<keyword evidence="6" id="KW-1185">Reference proteome</keyword>
<evidence type="ECO:0000256" key="3">
    <source>
        <dbReference type="ARBA" id="ARBA00023239"/>
    </source>
</evidence>
<gene>
    <name evidence="5" type="ORF">J2S73_003995</name>
</gene>
<dbReference type="InterPro" id="IPR040442">
    <property type="entry name" value="Pyrv_kinase-like_dom_sf"/>
</dbReference>
<evidence type="ECO:0000256" key="1">
    <source>
        <dbReference type="ARBA" id="ARBA00005568"/>
    </source>
</evidence>
<dbReference type="GO" id="GO:0046872">
    <property type="term" value="F:metal ion binding"/>
    <property type="evidence" value="ECO:0007669"/>
    <property type="project" value="UniProtKB-KW"/>
</dbReference>
<evidence type="ECO:0000256" key="2">
    <source>
        <dbReference type="ARBA" id="ARBA00022723"/>
    </source>
</evidence>
<keyword evidence="3" id="KW-0456">Lyase</keyword>